<dbReference type="FunFam" id="1.10.3470.10:FF:000001">
    <property type="entry name" value="Vitamin B12 ABC transporter permease BtuC"/>
    <property type="match status" value="1"/>
</dbReference>
<feature type="transmembrane region" description="Helical" evidence="8">
    <location>
        <begin position="250"/>
        <end position="276"/>
    </location>
</feature>
<comment type="similarity">
    <text evidence="2">Belongs to the binding-protein-dependent transport system permease family. FecCD subfamily.</text>
</comment>
<evidence type="ECO:0000313" key="9">
    <source>
        <dbReference type="EMBL" id="TXD31447.1"/>
    </source>
</evidence>
<dbReference type="GO" id="GO:0005886">
    <property type="term" value="C:plasma membrane"/>
    <property type="evidence" value="ECO:0007669"/>
    <property type="project" value="UniProtKB-SubCell"/>
</dbReference>
<dbReference type="Pfam" id="PF01032">
    <property type="entry name" value="FecCD"/>
    <property type="match status" value="1"/>
</dbReference>
<evidence type="ECO:0000256" key="7">
    <source>
        <dbReference type="ARBA" id="ARBA00023136"/>
    </source>
</evidence>
<dbReference type="GO" id="GO:0022857">
    <property type="term" value="F:transmembrane transporter activity"/>
    <property type="evidence" value="ECO:0007669"/>
    <property type="project" value="InterPro"/>
</dbReference>
<name>A0A5C6X5K7_9DELT</name>
<feature type="transmembrane region" description="Helical" evidence="8">
    <location>
        <begin position="156"/>
        <end position="180"/>
    </location>
</feature>
<feature type="transmembrane region" description="Helical" evidence="8">
    <location>
        <begin position="67"/>
        <end position="88"/>
    </location>
</feature>
<keyword evidence="3" id="KW-0813">Transport</keyword>
<proteinExistence type="inferred from homology"/>
<protein>
    <submittedName>
        <fullName evidence="9">Iron ABC transporter permease</fullName>
    </submittedName>
</protein>
<evidence type="ECO:0000256" key="4">
    <source>
        <dbReference type="ARBA" id="ARBA00022475"/>
    </source>
</evidence>
<feature type="transmembrane region" description="Helical" evidence="8">
    <location>
        <begin position="288"/>
        <end position="306"/>
    </location>
</feature>
<dbReference type="OrthoDB" id="9782305at2"/>
<dbReference type="EMBL" id="VOSL01000148">
    <property type="protein sequence ID" value="TXD31447.1"/>
    <property type="molecule type" value="Genomic_DNA"/>
</dbReference>
<evidence type="ECO:0000256" key="8">
    <source>
        <dbReference type="SAM" id="Phobius"/>
    </source>
</evidence>
<dbReference type="PANTHER" id="PTHR30472:SF25">
    <property type="entry name" value="ABC TRANSPORTER PERMEASE PROTEIN MJ0876-RELATED"/>
    <property type="match status" value="1"/>
</dbReference>
<feature type="transmembrane region" description="Helical" evidence="8">
    <location>
        <begin position="200"/>
        <end position="223"/>
    </location>
</feature>
<dbReference type="AlphaFoldDB" id="A0A5C6X5K7"/>
<dbReference type="CDD" id="cd06550">
    <property type="entry name" value="TM_ABC_iron-siderophores_like"/>
    <property type="match status" value="1"/>
</dbReference>
<sequence>MMRAALTPTKIALSAALTLLLWGLSAALGLSSGSSALGGLDLAARWWSGELSTTEQAILWSARLPRVVFAGVVGAALAAGGAVFQAVLRNPLADPYILGVSGGAALGGTLLLTLGSFSVGVLAVGTPLAAFGGALAALAAIFAVARQAPSGRGATYVLLLTGVIVNAFAASLIMFLQSIVSAQKAQEILFYLMGSLSVEGTGWPVMLGVSLVTGLCLIALFAYARDLNAMSLGEEEAAYLGVEVAKVQRICLLLASLAVAVGVAFSGIIGFVGLVVPHAMRLVVGPDHRVLLPTSALAGAAFLTLADVSARSLFGVLGTTLPVGVLTSMIGAPMFLYFLWRALRRDAGWA</sequence>
<dbReference type="Gene3D" id="1.10.3470.10">
    <property type="entry name" value="ABC transporter involved in vitamin B12 uptake, BtuC"/>
    <property type="match status" value="1"/>
</dbReference>
<evidence type="ECO:0000256" key="1">
    <source>
        <dbReference type="ARBA" id="ARBA00004651"/>
    </source>
</evidence>
<evidence type="ECO:0000256" key="2">
    <source>
        <dbReference type="ARBA" id="ARBA00007935"/>
    </source>
</evidence>
<organism evidence="9 10">
    <name type="scientific">Lujinxingia vulgaris</name>
    <dbReference type="NCBI Taxonomy" id="2600176"/>
    <lineage>
        <taxon>Bacteria</taxon>
        <taxon>Deltaproteobacteria</taxon>
        <taxon>Bradymonadales</taxon>
        <taxon>Lujinxingiaceae</taxon>
        <taxon>Lujinxingia</taxon>
    </lineage>
</organism>
<evidence type="ECO:0000313" key="10">
    <source>
        <dbReference type="Proteomes" id="UP000321046"/>
    </source>
</evidence>
<comment type="caution">
    <text evidence="9">The sequence shown here is derived from an EMBL/GenBank/DDBJ whole genome shotgun (WGS) entry which is preliminary data.</text>
</comment>
<feature type="transmembrane region" description="Helical" evidence="8">
    <location>
        <begin position="313"/>
        <end position="340"/>
    </location>
</feature>
<dbReference type="Proteomes" id="UP000321046">
    <property type="component" value="Unassembled WGS sequence"/>
</dbReference>
<feature type="transmembrane region" description="Helical" evidence="8">
    <location>
        <begin position="121"/>
        <end position="144"/>
    </location>
</feature>
<dbReference type="InterPro" id="IPR037294">
    <property type="entry name" value="ABC_BtuC-like"/>
</dbReference>
<dbReference type="InterPro" id="IPR000522">
    <property type="entry name" value="ABC_transptr_permease_BtuC"/>
</dbReference>
<dbReference type="PANTHER" id="PTHR30472">
    <property type="entry name" value="FERRIC ENTEROBACTIN TRANSPORT SYSTEM PERMEASE PROTEIN"/>
    <property type="match status" value="1"/>
</dbReference>
<feature type="transmembrane region" description="Helical" evidence="8">
    <location>
        <begin position="95"/>
        <end position="115"/>
    </location>
</feature>
<dbReference type="RefSeq" id="WP_146977620.1">
    <property type="nucleotide sequence ID" value="NZ_VOSL01000148.1"/>
</dbReference>
<accession>A0A5C6X5K7</accession>
<keyword evidence="4" id="KW-1003">Cell membrane</keyword>
<evidence type="ECO:0000256" key="6">
    <source>
        <dbReference type="ARBA" id="ARBA00022989"/>
    </source>
</evidence>
<evidence type="ECO:0000256" key="5">
    <source>
        <dbReference type="ARBA" id="ARBA00022692"/>
    </source>
</evidence>
<keyword evidence="7 8" id="KW-0472">Membrane</keyword>
<reference evidence="9 10" key="1">
    <citation type="submission" date="2019-08" db="EMBL/GenBank/DDBJ databases">
        <title>Bradymonadales sp. TMQ2.</title>
        <authorList>
            <person name="Liang Q."/>
        </authorList>
    </citation>
    <scope>NUCLEOTIDE SEQUENCE [LARGE SCALE GENOMIC DNA]</scope>
    <source>
        <strain evidence="9 10">TMQ2</strain>
    </source>
</reference>
<gene>
    <name evidence="9" type="ORF">FRC96_21565</name>
</gene>
<keyword evidence="6 8" id="KW-1133">Transmembrane helix</keyword>
<evidence type="ECO:0000256" key="3">
    <source>
        <dbReference type="ARBA" id="ARBA00022448"/>
    </source>
</evidence>
<keyword evidence="5 8" id="KW-0812">Transmembrane</keyword>
<comment type="subcellular location">
    <subcellularLocation>
        <location evidence="1">Cell membrane</location>
        <topology evidence="1">Multi-pass membrane protein</topology>
    </subcellularLocation>
</comment>
<dbReference type="SUPFAM" id="SSF81345">
    <property type="entry name" value="ABC transporter involved in vitamin B12 uptake, BtuC"/>
    <property type="match status" value="1"/>
</dbReference>